<feature type="domain" description="RAP" evidence="1">
    <location>
        <begin position="470"/>
        <end position="528"/>
    </location>
</feature>
<evidence type="ECO:0000259" key="1">
    <source>
        <dbReference type="PROSITE" id="PS51286"/>
    </source>
</evidence>
<evidence type="ECO:0000313" key="3">
    <source>
        <dbReference type="RefSeq" id="XP_011634146.1"/>
    </source>
</evidence>
<evidence type="ECO:0000313" key="2">
    <source>
        <dbReference type="Proteomes" id="UP000504615"/>
    </source>
</evidence>
<dbReference type="InterPro" id="IPR013579">
    <property type="entry name" value="FAST_2"/>
</dbReference>
<dbReference type="GO" id="GO:0016301">
    <property type="term" value="F:kinase activity"/>
    <property type="evidence" value="ECO:0007669"/>
    <property type="project" value="UniProtKB-KW"/>
</dbReference>
<evidence type="ECO:0000313" key="5">
    <source>
        <dbReference type="RefSeq" id="XP_025073580.1"/>
    </source>
</evidence>
<dbReference type="Pfam" id="PF06743">
    <property type="entry name" value="FAST_1"/>
    <property type="match status" value="1"/>
</dbReference>
<dbReference type="KEGG" id="pbar:105425191"/>
<dbReference type="InterPro" id="IPR013584">
    <property type="entry name" value="RAP"/>
</dbReference>
<proteinExistence type="predicted"/>
<dbReference type="GeneID" id="105425191"/>
<dbReference type="GO" id="GO:0044528">
    <property type="term" value="P:regulation of mitochondrial mRNA stability"/>
    <property type="evidence" value="ECO:0007669"/>
    <property type="project" value="InterPro"/>
</dbReference>
<keyword evidence="2" id="KW-1185">Reference proteome</keyword>
<evidence type="ECO:0000313" key="4">
    <source>
        <dbReference type="RefSeq" id="XP_011634148.1"/>
    </source>
</evidence>
<organism evidence="2 4">
    <name type="scientific">Pogonomyrmex barbatus</name>
    <name type="common">red harvester ant</name>
    <dbReference type="NCBI Taxonomy" id="144034"/>
    <lineage>
        <taxon>Eukaryota</taxon>
        <taxon>Metazoa</taxon>
        <taxon>Ecdysozoa</taxon>
        <taxon>Arthropoda</taxon>
        <taxon>Hexapoda</taxon>
        <taxon>Insecta</taxon>
        <taxon>Pterygota</taxon>
        <taxon>Neoptera</taxon>
        <taxon>Endopterygota</taxon>
        <taxon>Hymenoptera</taxon>
        <taxon>Apocrita</taxon>
        <taxon>Aculeata</taxon>
        <taxon>Formicoidea</taxon>
        <taxon>Formicidae</taxon>
        <taxon>Myrmicinae</taxon>
        <taxon>Pogonomyrmex</taxon>
    </lineage>
</organism>
<dbReference type="InterPro" id="IPR010622">
    <property type="entry name" value="FAST_Leu-rich"/>
</dbReference>
<reference evidence="3 4" key="1">
    <citation type="submission" date="2025-04" db="UniProtKB">
        <authorList>
            <consortium name="RefSeq"/>
        </authorList>
    </citation>
    <scope>IDENTIFICATION</scope>
</reference>
<protein>
    <submittedName>
        <fullName evidence="3 4">FAST kinase domain-containing protein 4</fullName>
    </submittedName>
</protein>
<dbReference type="RefSeq" id="XP_025073580.1">
    <property type="nucleotide sequence ID" value="XM_025217795.1"/>
</dbReference>
<dbReference type="OrthoDB" id="6501018at2759"/>
<dbReference type="RefSeq" id="XP_011634148.1">
    <property type="nucleotide sequence ID" value="XM_011635846.2"/>
</dbReference>
<dbReference type="Proteomes" id="UP000504615">
    <property type="component" value="Unplaced"/>
</dbReference>
<dbReference type="Pfam" id="PF08368">
    <property type="entry name" value="FAST_2"/>
    <property type="match status" value="1"/>
</dbReference>
<dbReference type="AlphaFoldDB" id="A0A6I9W6B4"/>
<accession>A0A6I9W6B4</accession>
<keyword evidence="3 4" id="KW-0808">Transferase</keyword>
<sequence>MTMLQFSAMLYTATARFTPRASWRFTALMACNSSTAITGEQSAVSMNEDNEDKFLKMQNITNKIKEQTSNEVLHSREEKNDRRKQWNGSDIFSKQFQVAKTVEDLLDLAVLPSLTVTNALKLISSITNQINSGKLQTINIEDDERFIHLRKIVQNKDEINNIRLSSDLSKYSQLSTPAMIAVIASLREQGKRNTPLLKMLSYNIVKYNVALDIKQCATLLYSMAVLNFPDKVLLEKITSDLMICIPRNNNAAINKSIITSLGFLHYKNENVLDAFCDTFFMTSMNYKFLDYSSILQTFAALRHKSKKANLFIRTFAEHANRFQTTCVEWLDIVWSLAVLDAAQSQHIKSVLEPKFLKLIKTHDQLNVSKILKLLNINAVAQFVLKDYKGPFLEKNSEMFNVSIGKSKEKEININALSEALKEILPSSSYFKTNINANMGFLIDAEYRINDQYRLVKVEDWNKQSENVRRIAIMVHDYYDYCIGQNDFIGPVYLYTQLLKARGYNLISISHENFSIQDNLKKRIAYLKQCMDNVQMRSEQTKLI</sequence>
<dbReference type="SMART" id="SM00952">
    <property type="entry name" value="RAP"/>
    <property type="match status" value="1"/>
</dbReference>
<dbReference type="PROSITE" id="PS51286">
    <property type="entry name" value="RAP"/>
    <property type="match status" value="1"/>
</dbReference>
<gene>
    <name evidence="3 4 5" type="primary">LOC105425191</name>
</gene>
<dbReference type="RefSeq" id="XP_011634146.1">
    <property type="nucleotide sequence ID" value="XM_011635844.2"/>
</dbReference>
<keyword evidence="3 4" id="KW-0418">Kinase</keyword>
<name>A0A6I9W6B4_9HYME</name>